<evidence type="ECO:0000259" key="2">
    <source>
        <dbReference type="Pfam" id="PF01370"/>
    </source>
</evidence>
<dbReference type="Gene3D" id="3.40.50.720">
    <property type="entry name" value="NAD(P)-binding Rossmann-like Domain"/>
    <property type="match status" value="1"/>
</dbReference>
<dbReference type="InterPro" id="IPR001509">
    <property type="entry name" value="Epimerase_deHydtase"/>
</dbReference>
<comment type="caution">
    <text evidence="4">The sequence shown here is derived from an EMBL/GenBank/DDBJ whole genome shotgun (WGS) entry which is preliminary data.</text>
</comment>
<dbReference type="InterPro" id="IPR013549">
    <property type="entry name" value="DUF1731"/>
</dbReference>
<sequence length="308" mass="32544">MKIVLAGGSGALGRRIAADLTAAGHEVVVLTRSPRESGAYRQVGWDGVTVGPWATELAGAVLINLAGAIVDRRPTASAVELLTRSRVEPTRALAEAATAALPAVWVQMSTLAIYGDGGERIIDETAAPAEGPPQMAGVARAWEAAAEDAPAGRQVILRTAVVLDRDTPALDRLAGLTRWGLGGRIGTGRQWVSWLHIADLLAIIRRCLSDPEMTGVVHATSPNPVRNADLMAALRRTMRRPAAPPTPAALVRVGSLLLRTDPALALTGRRCVPTRLRDAGFAFAYPDLPHALEDLLTRRTPSRSTAAD</sequence>
<proteinExistence type="inferred from homology"/>
<dbReference type="InterPro" id="IPR010099">
    <property type="entry name" value="SDR39U1"/>
</dbReference>
<name>A0A9W6W477_9ACTN</name>
<dbReference type="Pfam" id="PF01370">
    <property type="entry name" value="Epimerase"/>
    <property type="match status" value="1"/>
</dbReference>
<reference evidence="4" key="1">
    <citation type="submission" date="2023-03" db="EMBL/GenBank/DDBJ databases">
        <title>Actinoallomurus iriomotensis NBRC 103684.</title>
        <authorList>
            <person name="Ichikawa N."/>
            <person name="Sato H."/>
            <person name="Tonouchi N."/>
        </authorList>
    </citation>
    <scope>NUCLEOTIDE SEQUENCE</scope>
    <source>
        <strain evidence="4">NBRC 103684</strain>
    </source>
</reference>
<feature type="domain" description="NAD-dependent epimerase/dehydratase" evidence="2">
    <location>
        <begin position="3"/>
        <end position="126"/>
    </location>
</feature>
<protein>
    <submittedName>
        <fullName evidence="4">NAD-dependent epimerase</fullName>
    </submittedName>
</protein>
<organism evidence="4 5">
    <name type="scientific">Actinoallomurus iriomotensis</name>
    <dbReference type="NCBI Taxonomy" id="478107"/>
    <lineage>
        <taxon>Bacteria</taxon>
        <taxon>Bacillati</taxon>
        <taxon>Actinomycetota</taxon>
        <taxon>Actinomycetes</taxon>
        <taxon>Streptosporangiales</taxon>
        <taxon>Thermomonosporaceae</taxon>
        <taxon>Actinoallomurus</taxon>
    </lineage>
</organism>
<evidence type="ECO:0000256" key="1">
    <source>
        <dbReference type="ARBA" id="ARBA00009353"/>
    </source>
</evidence>
<evidence type="ECO:0000259" key="3">
    <source>
        <dbReference type="Pfam" id="PF08338"/>
    </source>
</evidence>
<dbReference type="NCBIfam" id="TIGR01777">
    <property type="entry name" value="yfcH"/>
    <property type="match status" value="1"/>
</dbReference>
<dbReference type="Proteomes" id="UP001165074">
    <property type="component" value="Unassembled WGS sequence"/>
</dbReference>
<dbReference type="PANTHER" id="PTHR11092">
    <property type="entry name" value="SUGAR NUCLEOTIDE EPIMERASE RELATED"/>
    <property type="match status" value="1"/>
</dbReference>
<keyword evidence="5" id="KW-1185">Reference proteome</keyword>
<evidence type="ECO:0000313" key="5">
    <source>
        <dbReference type="Proteomes" id="UP001165074"/>
    </source>
</evidence>
<dbReference type="AlphaFoldDB" id="A0A9W6W477"/>
<dbReference type="PANTHER" id="PTHR11092:SF0">
    <property type="entry name" value="EPIMERASE FAMILY PROTEIN SDR39U1"/>
    <property type="match status" value="1"/>
</dbReference>
<dbReference type="Pfam" id="PF08338">
    <property type="entry name" value="DUF1731"/>
    <property type="match status" value="1"/>
</dbReference>
<evidence type="ECO:0000313" key="4">
    <source>
        <dbReference type="EMBL" id="GLY89662.1"/>
    </source>
</evidence>
<dbReference type="EMBL" id="BSTK01000014">
    <property type="protein sequence ID" value="GLY89662.1"/>
    <property type="molecule type" value="Genomic_DNA"/>
</dbReference>
<feature type="domain" description="DUF1731" evidence="3">
    <location>
        <begin position="246"/>
        <end position="295"/>
    </location>
</feature>
<dbReference type="InterPro" id="IPR036291">
    <property type="entry name" value="NAD(P)-bd_dom_sf"/>
</dbReference>
<gene>
    <name evidence="4" type="ORF">Airi02_075910</name>
</gene>
<dbReference type="SUPFAM" id="SSF51735">
    <property type="entry name" value="NAD(P)-binding Rossmann-fold domains"/>
    <property type="match status" value="1"/>
</dbReference>
<comment type="similarity">
    <text evidence="1">Belongs to the NAD(P)-dependent epimerase/dehydratase family. SDR39U1 subfamily.</text>
</comment>
<accession>A0A9W6W477</accession>